<keyword evidence="1" id="KW-0812">Transmembrane</keyword>
<evidence type="ECO:0000313" key="3">
    <source>
        <dbReference type="Proteomes" id="UP001185092"/>
    </source>
</evidence>
<dbReference type="RefSeq" id="WP_309936803.1">
    <property type="nucleotide sequence ID" value="NZ_AP025305.1"/>
</dbReference>
<keyword evidence="1" id="KW-0472">Membrane</keyword>
<evidence type="ECO:0000256" key="1">
    <source>
        <dbReference type="SAM" id="Phobius"/>
    </source>
</evidence>
<feature type="transmembrane region" description="Helical" evidence="1">
    <location>
        <begin position="189"/>
        <end position="211"/>
    </location>
</feature>
<feature type="transmembrane region" description="Helical" evidence="1">
    <location>
        <begin position="12"/>
        <end position="31"/>
    </location>
</feature>
<organism evidence="2 3">
    <name type="scientific">Aureibacter tunicatorum</name>
    <dbReference type="NCBI Taxonomy" id="866807"/>
    <lineage>
        <taxon>Bacteria</taxon>
        <taxon>Pseudomonadati</taxon>
        <taxon>Bacteroidota</taxon>
        <taxon>Cytophagia</taxon>
        <taxon>Cytophagales</taxon>
        <taxon>Persicobacteraceae</taxon>
        <taxon>Aureibacter</taxon>
    </lineage>
</organism>
<dbReference type="AlphaFoldDB" id="A0AAE3XK01"/>
<comment type="caution">
    <text evidence="2">The sequence shown here is derived from an EMBL/GenBank/DDBJ whole genome shotgun (WGS) entry which is preliminary data.</text>
</comment>
<feature type="transmembrane region" description="Helical" evidence="1">
    <location>
        <begin position="43"/>
        <end position="60"/>
    </location>
</feature>
<proteinExistence type="predicted"/>
<gene>
    <name evidence="2" type="ORF">HNQ88_000321</name>
</gene>
<evidence type="ECO:0000313" key="2">
    <source>
        <dbReference type="EMBL" id="MDR6237345.1"/>
    </source>
</evidence>
<dbReference type="EMBL" id="JAVDQD010000001">
    <property type="protein sequence ID" value="MDR6237345.1"/>
    <property type="molecule type" value="Genomic_DNA"/>
</dbReference>
<name>A0AAE3XK01_9BACT</name>
<keyword evidence="3" id="KW-1185">Reference proteome</keyword>
<sequence>MYTSKSFHKWSIFQLAAGLQMLVLAGIIGFAAYNKLTSNEDMVFAFSFLLIFAPLVYYFLKTPLKISFANGKMFIKQPFIFKKSEVDFTELKGYSYGITQTKYYELHTVVLYLKSGEIIEVNNRMIDKYERFLDQLTAEDDIEYLGFEKETFSIKSPKKSYSFQDSSFEPVSYKTKEIRSELITANNGFATSLAALMAIMGLTFTVTYFMLY</sequence>
<accession>A0AAE3XK01</accession>
<protein>
    <submittedName>
        <fullName evidence="2">Uncharacterized protein</fullName>
    </submittedName>
</protein>
<dbReference type="Proteomes" id="UP001185092">
    <property type="component" value="Unassembled WGS sequence"/>
</dbReference>
<reference evidence="2" key="1">
    <citation type="submission" date="2023-07" db="EMBL/GenBank/DDBJ databases">
        <title>Genomic Encyclopedia of Type Strains, Phase IV (KMG-IV): sequencing the most valuable type-strain genomes for metagenomic binning, comparative biology and taxonomic classification.</title>
        <authorList>
            <person name="Goeker M."/>
        </authorList>
    </citation>
    <scope>NUCLEOTIDE SEQUENCE</scope>
    <source>
        <strain evidence="2">DSM 26174</strain>
    </source>
</reference>
<keyword evidence="1" id="KW-1133">Transmembrane helix</keyword>